<accession>A0A4D7E2L8</accession>
<dbReference type="PANTHER" id="PTHR34001">
    <property type="entry name" value="BLL7405 PROTEIN"/>
    <property type="match status" value="1"/>
</dbReference>
<organism evidence="8 10">
    <name type="scientific">Agrobacterium larrymoorei</name>
    <dbReference type="NCBI Taxonomy" id="160699"/>
    <lineage>
        <taxon>Bacteria</taxon>
        <taxon>Pseudomonadati</taxon>
        <taxon>Pseudomonadota</taxon>
        <taxon>Alphaproteobacteria</taxon>
        <taxon>Hyphomicrobiales</taxon>
        <taxon>Rhizobiaceae</taxon>
        <taxon>Rhizobium/Agrobacterium group</taxon>
        <taxon>Agrobacterium</taxon>
    </lineage>
</organism>
<evidence type="ECO:0000313" key="11">
    <source>
        <dbReference type="Proteomes" id="UP000826513"/>
    </source>
</evidence>
<feature type="chain" id="PRO_5044606517" evidence="6">
    <location>
        <begin position="24"/>
        <end position="209"/>
    </location>
</feature>
<gene>
    <name evidence="8" type="ORF">CFBP5473_17180</name>
    <name evidence="9" type="ORF">J5285_21165</name>
</gene>
<dbReference type="STRING" id="1367849.GCA_000518585_02269"/>
<dbReference type="InterPro" id="IPR027385">
    <property type="entry name" value="Beta-barrel_OMP"/>
</dbReference>
<evidence type="ECO:0000256" key="2">
    <source>
        <dbReference type="ARBA" id="ARBA00022729"/>
    </source>
</evidence>
<keyword evidence="3" id="KW-0472">Membrane</keyword>
<dbReference type="EMBL" id="CP039692">
    <property type="protein sequence ID" value="QCJ00457.1"/>
    <property type="molecule type" value="Genomic_DNA"/>
</dbReference>
<evidence type="ECO:0000256" key="4">
    <source>
        <dbReference type="ARBA" id="ARBA00023237"/>
    </source>
</evidence>
<dbReference type="RefSeq" id="WP_027675042.1">
    <property type="nucleotide sequence ID" value="NZ_CP072168.1"/>
</dbReference>
<dbReference type="InterPro" id="IPR011250">
    <property type="entry name" value="OMP/PagP_B-barrel"/>
</dbReference>
<dbReference type="GO" id="GO:0009279">
    <property type="term" value="C:cell outer membrane"/>
    <property type="evidence" value="ECO:0007669"/>
    <property type="project" value="UniProtKB-SubCell"/>
</dbReference>
<evidence type="ECO:0000256" key="6">
    <source>
        <dbReference type="SAM" id="SignalP"/>
    </source>
</evidence>
<comment type="similarity">
    <text evidence="5">Belongs to the Omp25/RopB family.</text>
</comment>
<evidence type="ECO:0000259" key="7">
    <source>
        <dbReference type="Pfam" id="PF13505"/>
    </source>
</evidence>
<dbReference type="Gene3D" id="2.40.160.20">
    <property type="match status" value="1"/>
</dbReference>
<comment type="subcellular location">
    <subcellularLocation>
        <location evidence="1">Cell outer membrane</location>
    </subcellularLocation>
</comment>
<protein>
    <submittedName>
        <fullName evidence="8">Porin family protein</fullName>
    </submittedName>
</protein>
<sequence length="209" mass="21889">MSKNFKMLVVAALASMAVTPVFAADLSGSYEAPPSYSEAPSSSWTGAYAGGHVGAAMPHANPFRDGKGLALGVQGGYNYDMGSVVVGGELEASHLGDTKVGVPDGNLRERWRVAAKAKAGMKLDDTLVYGTAGLTVTSLRDGSGVVGPDGMKEGYLVGAGVEHRFNQQISGRVEYNYVATDDVRTFSNGNTHHTDISDNVVKGGLNYHF</sequence>
<evidence type="ECO:0000256" key="1">
    <source>
        <dbReference type="ARBA" id="ARBA00004442"/>
    </source>
</evidence>
<feature type="signal peptide" evidence="6">
    <location>
        <begin position="1"/>
        <end position="23"/>
    </location>
</feature>
<evidence type="ECO:0000256" key="5">
    <source>
        <dbReference type="ARBA" id="ARBA00038306"/>
    </source>
</evidence>
<dbReference type="SUPFAM" id="SSF56925">
    <property type="entry name" value="OMPA-like"/>
    <property type="match status" value="1"/>
</dbReference>
<evidence type="ECO:0000313" key="9">
    <source>
        <dbReference type="EMBL" id="QYA09866.1"/>
    </source>
</evidence>
<evidence type="ECO:0000313" key="8">
    <source>
        <dbReference type="EMBL" id="QCJ00457.1"/>
    </source>
</evidence>
<dbReference type="PANTHER" id="PTHR34001:SF3">
    <property type="entry name" value="BLL7405 PROTEIN"/>
    <property type="match status" value="1"/>
</dbReference>
<dbReference type="EMBL" id="CP072168">
    <property type="protein sequence ID" value="QYA09866.1"/>
    <property type="molecule type" value="Genomic_DNA"/>
</dbReference>
<dbReference type="AlphaFoldDB" id="A0A4D7E2L8"/>
<dbReference type="Proteomes" id="UP000298545">
    <property type="component" value="Chromosome linear"/>
</dbReference>
<reference evidence="8 10" key="1">
    <citation type="submission" date="2019-04" db="EMBL/GenBank/DDBJ databases">
        <title>Complete genome sequence of Agrobacterium larrymoorei CFBP5473.</title>
        <authorList>
            <person name="Haryono M."/>
            <person name="Chou L."/>
            <person name="Lin Y.-C."/>
            <person name="Lai E.-M."/>
            <person name="Kuo C.-H."/>
        </authorList>
    </citation>
    <scope>NUCLEOTIDE SEQUENCE [LARGE SCALE GENOMIC DNA]</scope>
    <source>
        <strain evidence="8 10">CFBP5473</strain>
    </source>
</reference>
<evidence type="ECO:0000313" key="10">
    <source>
        <dbReference type="Proteomes" id="UP000298545"/>
    </source>
</evidence>
<evidence type="ECO:0000256" key="3">
    <source>
        <dbReference type="ARBA" id="ARBA00023136"/>
    </source>
</evidence>
<keyword evidence="4" id="KW-0998">Cell outer membrane</keyword>
<dbReference type="InterPro" id="IPR051692">
    <property type="entry name" value="OMP-like"/>
</dbReference>
<feature type="domain" description="Outer membrane protein beta-barrel" evidence="7">
    <location>
        <begin position="37"/>
        <end position="209"/>
    </location>
</feature>
<name>A0A4D7E2L8_9HYPH</name>
<reference evidence="9 11" key="2">
    <citation type="submission" date="2021-03" db="EMBL/GenBank/DDBJ databases">
        <title>Rapid diversification of plasmids in a genus of pathogenic and nitrogen fixing bacteria.</title>
        <authorList>
            <person name="Weisberg A.J."/>
            <person name="Miller M."/>
            <person name="Ream W."/>
            <person name="Grunwald N.J."/>
            <person name="Chang J.H."/>
        </authorList>
    </citation>
    <scope>NUCLEOTIDE SEQUENCE [LARGE SCALE GENOMIC DNA]</scope>
    <source>
        <strain evidence="9 11">AF3.44</strain>
    </source>
</reference>
<dbReference type="Pfam" id="PF13505">
    <property type="entry name" value="OMP_b-brl"/>
    <property type="match status" value="1"/>
</dbReference>
<keyword evidence="11" id="KW-1185">Reference proteome</keyword>
<dbReference type="Proteomes" id="UP000826513">
    <property type="component" value="Chromosome 2"/>
</dbReference>
<keyword evidence="2 6" id="KW-0732">Signal</keyword>
<dbReference type="OrthoDB" id="9815357at2"/>
<proteinExistence type="inferred from homology"/>
<dbReference type="KEGG" id="alf:CFBP5473_17180"/>